<proteinExistence type="predicted"/>
<feature type="compositionally biased region" description="Polar residues" evidence="1">
    <location>
        <begin position="132"/>
        <end position="150"/>
    </location>
</feature>
<evidence type="ECO:0000313" key="2">
    <source>
        <dbReference type="EMBL" id="KAK3779279.1"/>
    </source>
</evidence>
<reference evidence="2" key="1">
    <citation type="journal article" date="2023" name="G3 (Bethesda)">
        <title>A reference genome for the long-term kleptoplast-retaining sea slug Elysia crispata morphotype clarki.</title>
        <authorList>
            <person name="Eastman K.E."/>
            <person name="Pendleton A.L."/>
            <person name="Shaikh M.A."/>
            <person name="Suttiyut T."/>
            <person name="Ogas R."/>
            <person name="Tomko P."/>
            <person name="Gavelis G."/>
            <person name="Widhalm J.R."/>
            <person name="Wisecaver J.H."/>
        </authorList>
    </citation>
    <scope>NUCLEOTIDE SEQUENCE</scope>
    <source>
        <strain evidence="2">ECLA1</strain>
    </source>
</reference>
<evidence type="ECO:0000313" key="3">
    <source>
        <dbReference type="Proteomes" id="UP001283361"/>
    </source>
</evidence>
<dbReference type="AlphaFoldDB" id="A0AAE1DQM6"/>
<dbReference type="EMBL" id="JAWDGP010002856">
    <property type="protein sequence ID" value="KAK3779279.1"/>
    <property type="molecule type" value="Genomic_DNA"/>
</dbReference>
<accession>A0AAE1DQM6</accession>
<feature type="region of interest" description="Disordered" evidence="1">
    <location>
        <begin position="97"/>
        <end position="160"/>
    </location>
</feature>
<organism evidence="2 3">
    <name type="scientific">Elysia crispata</name>
    <name type="common">lettuce slug</name>
    <dbReference type="NCBI Taxonomy" id="231223"/>
    <lineage>
        <taxon>Eukaryota</taxon>
        <taxon>Metazoa</taxon>
        <taxon>Spiralia</taxon>
        <taxon>Lophotrochozoa</taxon>
        <taxon>Mollusca</taxon>
        <taxon>Gastropoda</taxon>
        <taxon>Heterobranchia</taxon>
        <taxon>Euthyneura</taxon>
        <taxon>Panpulmonata</taxon>
        <taxon>Sacoglossa</taxon>
        <taxon>Placobranchoidea</taxon>
        <taxon>Plakobranchidae</taxon>
        <taxon>Elysia</taxon>
    </lineage>
</organism>
<evidence type="ECO:0000256" key="1">
    <source>
        <dbReference type="SAM" id="MobiDB-lite"/>
    </source>
</evidence>
<keyword evidence="3" id="KW-1185">Reference proteome</keyword>
<sequence>MGRFCTFYVRFDPIPKVSNSVFYLIPLSSIIPGRRVCLLITAHRSRPGPGQSKSPAELGLHNQSTLASFRPGLWLQQLALDKSAQWSSTLQVRQNLIGTELPRGPSSGHRTRKRGHNSSGSELLRGRESGSKETMTTLERSPSFQQSGVTSEPDKLQRAS</sequence>
<comment type="caution">
    <text evidence="2">The sequence shown here is derived from an EMBL/GenBank/DDBJ whole genome shotgun (WGS) entry which is preliminary data.</text>
</comment>
<name>A0AAE1DQM6_9GAST</name>
<gene>
    <name evidence="2" type="ORF">RRG08_057649</name>
</gene>
<dbReference type="Proteomes" id="UP001283361">
    <property type="component" value="Unassembled WGS sequence"/>
</dbReference>
<protein>
    <submittedName>
        <fullName evidence="2">Uncharacterized protein</fullName>
    </submittedName>
</protein>